<keyword evidence="4" id="KW-1185">Reference proteome</keyword>
<evidence type="ECO:0000256" key="2">
    <source>
        <dbReference type="SAM" id="MobiDB-lite"/>
    </source>
</evidence>
<dbReference type="EMBL" id="KL197738">
    <property type="protein sequence ID" value="KDQ52662.1"/>
    <property type="molecule type" value="Genomic_DNA"/>
</dbReference>
<feature type="region of interest" description="Disordered" evidence="2">
    <location>
        <begin position="87"/>
        <end position="153"/>
    </location>
</feature>
<proteinExistence type="predicted"/>
<dbReference type="Proteomes" id="UP000027265">
    <property type="component" value="Unassembled WGS sequence"/>
</dbReference>
<accession>A0A067PMY3</accession>
<evidence type="ECO:0000313" key="3">
    <source>
        <dbReference type="EMBL" id="KDQ52662.1"/>
    </source>
</evidence>
<dbReference type="AlphaFoldDB" id="A0A067PMY3"/>
<organism evidence="3 4">
    <name type="scientific">Jaapia argillacea MUCL 33604</name>
    <dbReference type="NCBI Taxonomy" id="933084"/>
    <lineage>
        <taxon>Eukaryota</taxon>
        <taxon>Fungi</taxon>
        <taxon>Dikarya</taxon>
        <taxon>Basidiomycota</taxon>
        <taxon>Agaricomycotina</taxon>
        <taxon>Agaricomycetes</taxon>
        <taxon>Agaricomycetidae</taxon>
        <taxon>Jaapiales</taxon>
        <taxon>Jaapiaceae</taxon>
        <taxon>Jaapia</taxon>
    </lineage>
</organism>
<protein>
    <submittedName>
        <fullName evidence="3">Uncharacterized protein</fullName>
    </submittedName>
</protein>
<dbReference type="InParanoid" id="A0A067PMY3"/>
<dbReference type="HOGENOM" id="CLU_1713538_0_0_1"/>
<feature type="coiled-coil region" evidence="1">
    <location>
        <begin position="22"/>
        <end position="56"/>
    </location>
</feature>
<keyword evidence="1" id="KW-0175">Coiled coil</keyword>
<evidence type="ECO:0000313" key="4">
    <source>
        <dbReference type="Proteomes" id="UP000027265"/>
    </source>
</evidence>
<gene>
    <name evidence="3" type="ORF">JAAARDRAFT_473150</name>
</gene>
<name>A0A067PMY3_9AGAM</name>
<sequence>MVMGQEEVRVSEVERQTASDALAAAQGVIRRLRADKDALRTDVERMREDLTAAEASRATLIGQVAAAQKIIKNLNVGLTRERSVSLPPEVTAGSSADHALSPPRSARTSPAKGKGPSREPTAESPPMPPFHSSSISAQGSRIIPHSVISSRRS</sequence>
<evidence type="ECO:0000256" key="1">
    <source>
        <dbReference type="SAM" id="Coils"/>
    </source>
</evidence>
<reference evidence="4" key="1">
    <citation type="journal article" date="2014" name="Proc. Natl. Acad. Sci. U.S.A.">
        <title>Extensive sampling of basidiomycete genomes demonstrates inadequacy of the white-rot/brown-rot paradigm for wood decay fungi.</title>
        <authorList>
            <person name="Riley R."/>
            <person name="Salamov A.A."/>
            <person name="Brown D.W."/>
            <person name="Nagy L.G."/>
            <person name="Floudas D."/>
            <person name="Held B.W."/>
            <person name="Levasseur A."/>
            <person name="Lombard V."/>
            <person name="Morin E."/>
            <person name="Otillar R."/>
            <person name="Lindquist E.A."/>
            <person name="Sun H."/>
            <person name="LaButti K.M."/>
            <person name="Schmutz J."/>
            <person name="Jabbour D."/>
            <person name="Luo H."/>
            <person name="Baker S.E."/>
            <person name="Pisabarro A.G."/>
            <person name="Walton J.D."/>
            <person name="Blanchette R.A."/>
            <person name="Henrissat B."/>
            <person name="Martin F."/>
            <person name="Cullen D."/>
            <person name="Hibbett D.S."/>
            <person name="Grigoriev I.V."/>
        </authorList>
    </citation>
    <scope>NUCLEOTIDE SEQUENCE [LARGE SCALE GENOMIC DNA]</scope>
    <source>
        <strain evidence="4">MUCL 33604</strain>
    </source>
</reference>